<feature type="compositionally biased region" description="Pro residues" evidence="1">
    <location>
        <begin position="86"/>
        <end position="98"/>
    </location>
</feature>
<dbReference type="EMBL" id="AHHD01000312">
    <property type="protein sequence ID" value="EKG15291.1"/>
    <property type="molecule type" value="Genomic_DNA"/>
</dbReference>
<protein>
    <submittedName>
        <fullName evidence="2">Uncharacterized protein</fullName>
    </submittedName>
</protein>
<comment type="caution">
    <text evidence="2">The sequence shown here is derived from an EMBL/GenBank/DDBJ whole genome shotgun (WGS) entry which is preliminary data.</text>
</comment>
<name>K2QZ76_MACPH</name>
<accession>K2QZ76</accession>
<proteinExistence type="predicted"/>
<reference evidence="2 3" key="1">
    <citation type="journal article" date="2012" name="BMC Genomics">
        <title>Tools to kill: Genome of one of the most destructive plant pathogenic fungi Macrophomina phaseolina.</title>
        <authorList>
            <person name="Islam M.S."/>
            <person name="Haque M.S."/>
            <person name="Islam M.M."/>
            <person name="Emdad E.M."/>
            <person name="Halim A."/>
            <person name="Hossen Q.M.M."/>
            <person name="Hossain M.Z."/>
            <person name="Ahmed B."/>
            <person name="Rahim S."/>
            <person name="Rahman M.S."/>
            <person name="Alam M.M."/>
            <person name="Hou S."/>
            <person name="Wan X."/>
            <person name="Saito J.A."/>
            <person name="Alam M."/>
        </authorList>
    </citation>
    <scope>NUCLEOTIDE SEQUENCE [LARGE SCALE GENOMIC DNA]</scope>
    <source>
        <strain evidence="2 3">MS6</strain>
    </source>
</reference>
<feature type="compositionally biased region" description="Low complexity" evidence="1">
    <location>
        <begin position="42"/>
        <end position="64"/>
    </location>
</feature>
<dbReference type="AlphaFoldDB" id="K2QZ76"/>
<evidence type="ECO:0000313" key="2">
    <source>
        <dbReference type="EMBL" id="EKG15291.1"/>
    </source>
</evidence>
<feature type="region of interest" description="Disordered" evidence="1">
    <location>
        <begin position="1"/>
        <end position="100"/>
    </location>
</feature>
<organism evidence="2 3">
    <name type="scientific">Macrophomina phaseolina (strain MS6)</name>
    <name type="common">Charcoal rot fungus</name>
    <dbReference type="NCBI Taxonomy" id="1126212"/>
    <lineage>
        <taxon>Eukaryota</taxon>
        <taxon>Fungi</taxon>
        <taxon>Dikarya</taxon>
        <taxon>Ascomycota</taxon>
        <taxon>Pezizomycotina</taxon>
        <taxon>Dothideomycetes</taxon>
        <taxon>Dothideomycetes incertae sedis</taxon>
        <taxon>Botryosphaeriales</taxon>
        <taxon>Botryosphaeriaceae</taxon>
        <taxon>Macrophomina</taxon>
    </lineage>
</organism>
<feature type="compositionally biased region" description="Basic and acidic residues" evidence="1">
    <location>
        <begin position="19"/>
        <end position="32"/>
    </location>
</feature>
<gene>
    <name evidence="2" type="ORF">MPH_07514</name>
</gene>
<feature type="region of interest" description="Disordered" evidence="1">
    <location>
        <begin position="175"/>
        <end position="233"/>
    </location>
</feature>
<evidence type="ECO:0000313" key="3">
    <source>
        <dbReference type="Proteomes" id="UP000007129"/>
    </source>
</evidence>
<feature type="non-terminal residue" evidence="2">
    <location>
        <position position="1"/>
    </location>
</feature>
<dbReference type="InParanoid" id="K2QZ76"/>
<dbReference type="Proteomes" id="UP000007129">
    <property type="component" value="Unassembled WGS sequence"/>
</dbReference>
<sequence length="233" mass="26197">NPDLPRTRGRPRTRTTENPQERQNQEPDKNSRALENAEIVHQPQARRQNRQTQPPTAQQAPPTRDVAVLTRTDPHNSQGQTAPQQPRQPPTPSDPPLPTRQHQWHYILAQVPLNPSLRVTYAAFASDPVWLRPAKYATQRDVAVPPILSKKPTAHHKPTPPRHESALINDVIGSLGKVNKEKRRKKGLTSSHSHPLSIAHTKPTRNTLATTRRARPNSTNAVIQKTLKTETND</sequence>
<dbReference type="VEuPathDB" id="FungiDB:MPH_07514"/>
<evidence type="ECO:0000256" key="1">
    <source>
        <dbReference type="SAM" id="MobiDB-lite"/>
    </source>
</evidence>
<dbReference type="HOGENOM" id="CLU_1192344_0_0_1"/>